<evidence type="ECO:0008006" key="10">
    <source>
        <dbReference type="Google" id="ProtNLM"/>
    </source>
</evidence>
<keyword evidence="4 7" id="KW-0408">Iron</keyword>
<comment type="caution">
    <text evidence="8">The sequence shown here is derived from an EMBL/GenBank/DDBJ whole genome shotgun (WGS) entry which is preliminary data.</text>
</comment>
<dbReference type="InterPro" id="IPR042128">
    <property type="entry name" value="NuoE_dom"/>
</dbReference>
<evidence type="ECO:0000256" key="6">
    <source>
        <dbReference type="ARBA" id="ARBA00034078"/>
    </source>
</evidence>
<comment type="cofactor">
    <cofactor evidence="6">
        <name>[2Fe-2S] cluster</name>
        <dbReference type="ChEBI" id="CHEBI:190135"/>
    </cofactor>
</comment>
<dbReference type="PANTHER" id="PTHR10371">
    <property type="entry name" value="NADH DEHYDROGENASE UBIQUINONE FLAVOPROTEIN 2, MITOCHONDRIAL"/>
    <property type="match status" value="1"/>
</dbReference>
<dbReference type="SUPFAM" id="SSF52833">
    <property type="entry name" value="Thioredoxin-like"/>
    <property type="match status" value="1"/>
</dbReference>
<dbReference type="PIRSF" id="PIRSF000216">
    <property type="entry name" value="NADH_DH_24kDa"/>
    <property type="match status" value="1"/>
</dbReference>
<dbReference type="EMBL" id="MFGW01000164">
    <property type="protein sequence ID" value="OGF63432.1"/>
    <property type="molecule type" value="Genomic_DNA"/>
</dbReference>
<accession>A0A1F5VJ35</accession>
<dbReference type="STRING" id="1817863.A2Y62_07270"/>
<evidence type="ECO:0000313" key="8">
    <source>
        <dbReference type="EMBL" id="OGF63432.1"/>
    </source>
</evidence>
<keyword evidence="2 7" id="KW-0001">2Fe-2S</keyword>
<protein>
    <recommendedName>
        <fullName evidence="10">NADH dehydrogenase</fullName>
    </recommendedName>
</protein>
<dbReference type="AlphaFoldDB" id="A0A1F5VJ35"/>
<evidence type="ECO:0000313" key="9">
    <source>
        <dbReference type="Proteomes" id="UP000178943"/>
    </source>
</evidence>
<comment type="cofactor">
    <cofactor evidence="7">
        <name>[2Fe-2S] cluster</name>
        <dbReference type="ChEBI" id="CHEBI:190135"/>
    </cofactor>
    <text evidence="7">Binds 1 [2Fe-2S] cluster.</text>
</comment>
<evidence type="ECO:0000256" key="4">
    <source>
        <dbReference type="ARBA" id="ARBA00023004"/>
    </source>
</evidence>
<evidence type="ECO:0000256" key="3">
    <source>
        <dbReference type="ARBA" id="ARBA00022723"/>
    </source>
</evidence>
<dbReference type="PANTHER" id="PTHR10371:SF3">
    <property type="entry name" value="NADH DEHYDROGENASE [UBIQUINONE] FLAVOPROTEIN 2, MITOCHONDRIAL"/>
    <property type="match status" value="1"/>
</dbReference>
<dbReference type="GO" id="GO:0051537">
    <property type="term" value="F:2 iron, 2 sulfur cluster binding"/>
    <property type="evidence" value="ECO:0007669"/>
    <property type="project" value="UniProtKB-KW"/>
</dbReference>
<dbReference type="Gene3D" id="1.10.10.1590">
    <property type="entry name" value="NADH-quinone oxidoreductase subunit E"/>
    <property type="match status" value="1"/>
</dbReference>
<evidence type="ECO:0000256" key="2">
    <source>
        <dbReference type="ARBA" id="ARBA00022714"/>
    </source>
</evidence>
<gene>
    <name evidence="8" type="ORF">A2Y62_07270</name>
</gene>
<evidence type="ECO:0000256" key="1">
    <source>
        <dbReference type="ARBA" id="ARBA00010643"/>
    </source>
</evidence>
<name>A0A1F5VJ35_9BACT</name>
<dbReference type="GO" id="GO:0046872">
    <property type="term" value="F:metal ion binding"/>
    <property type="evidence" value="ECO:0007669"/>
    <property type="project" value="UniProtKB-KW"/>
</dbReference>
<proteinExistence type="inferred from homology"/>
<dbReference type="InterPro" id="IPR041921">
    <property type="entry name" value="NuoE_N"/>
</dbReference>
<sequence>MNEAFVLDEELKNRLTALTNDYSTKLAALLPALNIIQDKFGFIPPEAEQQIAELLDIFPTQVREVTTFYSLFYNAPVGHHKIYVCYNLSCCIEGGGKLLHYLAKKLRVSVNETTRDGKFSLYRTPCTGACEKAPVIIVNGAYHYNVTPEYIDELLTKLG</sequence>
<evidence type="ECO:0000256" key="7">
    <source>
        <dbReference type="PIRSR" id="PIRSR000216-1"/>
    </source>
</evidence>
<dbReference type="GO" id="GO:0003954">
    <property type="term" value="F:NADH dehydrogenase activity"/>
    <property type="evidence" value="ECO:0007669"/>
    <property type="project" value="TreeGrafter"/>
</dbReference>
<keyword evidence="3 7" id="KW-0479">Metal-binding</keyword>
<feature type="binding site" evidence="7">
    <location>
        <position position="126"/>
    </location>
    <ligand>
        <name>[2Fe-2S] cluster</name>
        <dbReference type="ChEBI" id="CHEBI:190135"/>
    </ligand>
</feature>
<dbReference type="Pfam" id="PF01257">
    <property type="entry name" value="2Fe-2S_thioredx"/>
    <property type="match status" value="1"/>
</dbReference>
<feature type="binding site" evidence="7">
    <location>
        <position position="85"/>
    </location>
    <ligand>
        <name>[2Fe-2S] cluster</name>
        <dbReference type="ChEBI" id="CHEBI:190135"/>
    </ligand>
</feature>
<reference evidence="8 9" key="1">
    <citation type="journal article" date="2016" name="Nat. Commun.">
        <title>Thousands of microbial genomes shed light on interconnected biogeochemical processes in an aquifer system.</title>
        <authorList>
            <person name="Anantharaman K."/>
            <person name="Brown C.T."/>
            <person name="Hug L.A."/>
            <person name="Sharon I."/>
            <person name="Castelle C.J."/>
            <person name="Probst A.J."/>
            <person name="Thomas B.C."/>
            <person name="Singh A."/>
            <person name="Wilkins M.J."/>
            <person name="Karaoz U."/>
            <person name="Brodie E.L."/>
            <person name="Williams K.H."/>
            <person name="Hubbard S.S."/>
            <person name="Banfield J.F."/>
        </authorList>
    </citation>
    <scope>NUCLEOTIDE SEQUENCE [LARGE SCALE GENOMIC DNA]</scope>
</reference>
<dbReference type="NCBIfam" id="TIGR01958">
    <property type="entry name" value="nuoE_fam"/>
    <property type="match status" value="1"/>
</dbReference>
<feature type="binding site" evidence="7">
    <location>
        <position position="90"/>
    </location>
    <ligand>
        <name>[2Fe-2S] cluster</name>
        <dbReference type="ChEBI" id="CHEBI:190135"/>
    </ligand>
</feature>
<evidence type="ECO:0000256" key="5">
    <source>
        <dbReference type="ARBA" id="ARBA00023014"/>
    </source>
</evidence>
<comment type="similarity">
    <text evidence="1">Belongs to the complex I 24 kDa subunit family.</text>
</comment>
<dbReference type="InterPro" id="IPR002023">
    <property type="entry name" value="NuoE-like"/>
</dbReference>
<keyword evidence="5 7" id="KW-0411">Iron-sulfur</keyword>
<dbReference type="InterPro" id="IPR036249">
    <property type="entry name" value="Thioredoxin-like_sf"/>
</dbReference>
<dbReference type="Proteomes" id="UP000178943">
    <property type="component" value="Unassembled WGS sequence"/>
</dbReference>
<organism evidence="8 9">
    <name type="scientific">Candidatus Fischerbacteria bacterium RBG_13_37_8</name>
    <dbReference type="NCBI Taxonomy" id="1817863"/>
    <lineage>
        <taxon>Bacteria</taxon>
        <taxon>Candidatus Fischeribacteriota</taxon>
    </lineage>
</organism>
<dbReference type="Gene3D" id="3.40.30.10">
    <property type="entry name" value="Glutaredoxin"/>
    <property type="match status" value="1"/>
</dbReference>
<dbReference type="CDD" id="cd03064">
    <property type="entry name" value="TRX_Fd_NuoE"/>
    <property type="match status" value="1"/>
</dbReference>
<feature type="binding site" evidence="7">
    <location>
        <position position="130"/>
    </location>
    <ligand>
        <name>[2Fe-2S] cluster</name>
        <dbReference type="ChEBI" id="CHEBI:190135"/>
    </ligand>
</feature>